<evidence type="ECO:0000256" key="1">
    <source>
        <dbReference type="ARBA" id="ARBA00023002"/>
    </source>
</evidence>
<evidence type="ECO:0000256" key="2">
    <source>
        <dbReference type="ARBA" id="ARBA00047806"/>
    </source>
</evidence>
<proteinExistence type="inferred from homology"/>
<dbReference type="Proteomes" id="UP000559987">
    <property type="component" value="Unassembled WGS sequence"/>
</dbReference>
<dbReference type="PANTHER" id="PTHR43774:SF1">
    <property type="entry name" value="PEPTIDE METHIONINE SULFOXIDE REDUCTASE MSRA 2"/>
    <property type="match status" value="1"/>
</dbReference>
<feature type="chain" id="PRO_5032810853" description="Peptide methionine sulfoxide reductase MsrA" evidence="5">
    <location>
        <begin position="25"/>
        <end position="198"/>
    </location>
</feature>
<dbReference type="RefSeq" id="WP_183910772.1">
    <property type="nucleotide sequence ID" value="NZ_JACHXZ010000003.1"/>
</dbReference>
<protein>
    <recommendedName>
        <fullName evidence="4">Peptide methionine sulfoxide reductase MsrA</fullName>
        <shortName evidence="4">Protein-methionine-S-oxide reductase</shortName>
        <ecNumber evidence="4">1.8.4.11</ecNumber>
    </recommendedName>
    <alternativeName>
        <fullName evidence="4">Peptide-methionine (S)-S-oxide reductase</fullName>
        <shortName evidence="4">Peptide Met(O) reductase</shortName>
    </alternativeName>
</protein>
<evidence type="ECO:0000259" key="6">
    <source>
        <dbReference type="Pfam" id="PF01625"/>
    </source>
</evidence>
<dbReference type="HAMAP" id="MF_01401">
    <property type="entry name" value="MsrA"/>
    <property type="match status" value="1"/>
</dbReference>
<keyword evidence="5" id="KW-0732">Signal</keyword>
<sequence>MYKSTSIGRALALIALVCAGPIKAEVASAVFAGGCFWCMEKPFDELPGVVATTSGYMGGQLDNPTYKQVSAGGTGHAEVVRVEFDPSKIGYEQLLAVYWRNVDPFDAAGQFCDKGSHYRAAIFYADEAQRSAAAASLNAIQAQFDEPVVTTLEPAATFYPAEQYHQDYYLRNPLRYRYYRHGCGRDRRLETIWGAAQN</sequence>
<dbReference type="EMBL" id="JACHXZ010000003">
    <property type="protein sequence ID" value="MBB3169291.1"/>
    <property type="molecule type" value="Genomic_DNA"/>
</dbReference>
<name>A0A839URE8_9GAMM</name>
<evidence type="ECO:0000256" key="5">
    <source>
        <dbReference type="SAM" id="SignalP"/>
    </source>
</evidence>
<evidence type="ECO:0000256" key="4">
    <source>
        <dbReference type="HAMAP-Rule" id="MF_01401"/>
    </source>
</evidence>
<comment type="catalytic activity">
    <reaction evidence="3 4">
        <text>[thioredoxin]-disulfide + L-methionine + H2O = L-methionine (S)-S-oxide + [thioredoxin]-dithiol</text>
        <dbReference type="Rhea" id="RHEA:19993"/>
        <dbReference type="Rhea" id="RHEA-COMP:10698"/>
        <dbReference type="Rhea" id="RHEA-COMP:10700"/>
        <dbReference type="ChEBI" id="CHEBI:15377"/>
        <dbReference type="ChEBI" id="CHEBI:29950"/>
        <dbReference type="ChEBI" id="CHEBI:50058"/>
        <dbReference type="ChEBI" id="CHEBI:57844"/>
        <dbReference type="ChEBI" id="CHEBI:58772"/>
        <dbReference type="EC" id="1.8.4.11"/>
    </reaction>
</comment>
<comment type="function">
    <text evidence="4">Has an important function as a repair enzyme for proteins that have been inactivated by oxidation. Catalyzes the reversible oxidation-reduction of methionine sulfoxide in proteins to methionine.</text>
</comment>
<evidence type="ECO:0000313" key="7">
    <source>
        <dbReference type="EMBL" id="MBB3169291.1"/>
    </source>
</evidence>
<dbReference type="Gene3D" id="3.30.1060.10">
    <property type="entry name" value="Peptide methionine sulphoxide reductase MsrA"/>
    <property type="match status" value="1"/>
</dbReference>
<dbReference type="AlphaFoldDB" id="A0A839URE8"/>
<feature type="domain" description="Peptide methionine sulphoxide reductase MsrA" evidence="6">
    <location>
        <begin position="29"/>
        <end position="177"/>
    </location>
</feature>
<dbReference type="EC" id="1.8.4.11" evidence="4"/>
<dbReference type="SUPFAM" id="SSF55068">
    <property type="entry name" value="Peptide methionine sulfoxide reductase"/>
    <property type="match status" value="1"/>
</dbReference>
<comment type="catalytic activity">
    <reaction evidence="2 4">
        <text>L-methionyl-[protein] + [thioredoxin]-disulfide + H2O = L-methionyl-(S)-S-oxide-[protein] + [thioredoxin]-dithiol</text>
        <dbReference type="Rhea" id="RHEA:14217"/>
        <dbReference type="Rhea" id="RHEA-COMP:10698"/>
        <dbReference type="Rhea" id="RHEA-COMP:10700"/>
        <dbReference type="Rhea" id="RHEA-COMP:12313"/>
        <dbReference type="Rhea" id="RHEA-COMP:12315"/>
        <dbReference type="ChEBI" id="CHEBI:15377"/>
        <dbReference type="ChEBI" id="CHEBI:16044"/>
        <dbReference type="ChEBI" id="CHEBI:29950"/>
        <dbReference type="ChEBI" id="CHEBI:44120"/>
        <dbReference type="ChEBI" id="CHEBI:50058"/>
        <dbReference type="EC" id="1.8.4.11"/>
    </reaction>
</comment>
<organism evidence="7 8">
    <name type="scientific">Simiduia aestuariiviva</name>
    <dbReference type="NCBI Taxonomy" id="1510459"/>
    <lineage>
        <taxon>Bacteria</taxon>
        <taxon>Pseudomonadati</taxon>
        <taxon>Pseudomonadota</taxon>
        <taxon>Gammaproteobacteria</taxon>
        <taxon>Cellvibrionales</taxon>
        <taxon>Cellvibrionaceae</taxon>
        <taxon>Simiduia</taxon>
    </lineage>
</organism>
<comment type="similarity">
    <text evidence="4">Belongs to the MsrA Met sulfoxide reductase family.</text>
</comment>
<feature type="active site" evidence="4">
    <location>
        <position position="35"/>
    </location>
</feature>
<dbReference type="NCBIfam" id="TIGR00401">
    <property type="entry name" value="msrA"/>
    <property type="match status" value="1"/>
</dbReference>
<keyword evidence="1 4" id="KW-0560">Oxidoreductase</keyword>
<reference evidence="7 8" key="1">
    <citation type="submission" date="2020-08" db="EMBL/GenBank/DDBJ databases">
        <title>Genomic Encyclopedia of Type Strains, Phase III (KMG-III): the genomes of soil and plant-associated and newly described type strains.</title>
        <authorList>
            <person name="Whitman W."/>
        </authorList>
    </citation>
    <scope>NUCLEOTIDE SEQUENCE [LARGE SCALE GENOMIC DNA]</scope>
    <source>
        <strain evidence="7 8">CECT 8571</strain>
    </source>
</reference>
<dbReference type="Pfam" id="PF01625">
    <property type="entry name" value="PMSR"/>
    <property type="match status" value="1"/>
</dbReference>
<feature type="signal peptide" evidence="5">
    <location>
        <begin position="1"/>
        <end position="24"/>
    </location>
</feature>
<dbReference type="InterPro" id="IPR036509">
    <property type="entry name" value="Met_Sox_Rdtase_MsrA_sf"/>
</dbReference>
<keyword evidence="8" id="KW-1185">Reference proteome</keyword>
<accession>A0A839URE8</accession>
<dbReference type="PANTHER" id="PTHR43774">
    <property type="entry name" value="PEPTIDE METHIONINE SULFOXIDE REDUCTASE"/>
    <property type="match status" value="1"/>
</dbReference>
<dbReference type="InterPro" id="IPR002569">
    <property type="entry name" value="Met_Sox_Rdtase_MsrA_dom"/>
</dbReference>
<evidence type="ECO:0000313" key="8">
    <source>
        <dbReference type="Proteomes" id="UP000559987"/>
    </source>
</evidence>
<gene>
    <name evidence="4" type="primary">msrA</name>
    <name evidence="7" type="ORF">FHS30_002499</name>
</gene>
<comment type="caution">
    <text evidence="7">The sequence shown here is derived from an EMBL/GenBank/DDBJ whole genome shotgun (WGS) entry which is preliminary data.</text>
</comment>
<dbReference type="GO" id="GO:0008113">
    <property type="term" value="F:peptide-methionine (S)-S-oxide reductase activity"/>
    <property type="evidence" value="ECO:0007669"/>
    <property type="project" value="UniProtKB-UniRule"/>
</dbReference>
<evidence type="ECO:0000256" key="3">
    <source>
        <dbReference type="ARBA" id="ARBA00048782"/>
    </source>
</evidence>